<dbReference type="InterPro" id="IPR003833">
    <property type="entry name" value="CT_C_D"/>
</dbReference>
<keyword evidence="2 5" id="KW-0378">Hydrolase</keyword>
<dbReference type="SUPFAM" id="SSF160467">
    <property type="entry name" value="PH0987 N-terminal domain-like"/>
    <property type="match status" value="1"/>
</dbReference>
<evidence type="ECO:0000313" key="5">
    <source>
        <dbReference type="EMBL" id="AII07655.1"/>
    </source>
</evidence>
<dbReference type="Gene3D" id="2.40.100.10">
    <property type="entry name" value="Cyclophilin-like"/>
    <property type="match status" value="1"/>
</dbReference>
<dbReference type="RefSeq" id="WP_112299953.1">
    <property type="nucleotide sequence ID" value="NZ_CP008947.1"/>
</dbReference>
<dbReference type="Gene3D" id="3.30.1360.40">
    <property type="match status" value="1"/>
</dbReference>
<sequence>MTTASTGTRILPAGTRALLVELESEPLVVSLTERLRRTPLPGVEDVLPAARTVLVTTTPRTDLDEVRRALRTMTDGLEVHEDSRASESEPVTIPVRYDGADLADVADHLRMSRDDVIAAHTAATWRCVFIGFAPGFAYLSCGDDRLTVPRRAQSRTVVPAGSVALAGGYGAVYPRSSPGGWQIIGTTDSPMWNLDANPPALLQPGRRVRFVDEETL</sequence>
<keyword evidence="1" id="KW-0547">Nucleotide-binding</keyword>
<dbReference type="Proteomes" id="UP000028488">
    <property type="component" value="Chromosome"/>
</dbReference>
<dbReference type="GO" id="GO:0005524">
    <property type="term" value="F:ATP binding"/>
    <property type="evidence" value="ECO:0007669"/>
    <property type="project" value="UniProtKB-KW"/>
</dbReference>
<proteinExistence type="predicted"/>
<evidence type="ECO:0000256" key="2">
    <source>
        <dbReference type="ARBA" id="ARBA00022801"/>
    </source>
</evidence>
<evidence type="ECO:0000259" key="4">
    <source>
        <dbReference type="SMART" id="SM00796"/>
    </source>
</evidence>
<organism evidence="5 6">
    <name type="scientific">Rhodococcus opacus</name>
    <name type="common">Nocardia opaca</name>
    <dbReference type="NCBI Taxonomy" id="37919"/>
    <lineage>
        <taxon>Bacteria</taxon>
        <taxon>Bacillati</taxon>
        <taxon>Actinomycetota</taxon>
        <taxon>Actinomycetes</taxon>
        <taxon>Mycobacteriales</taxon>
        <taxon>Nocardiaceae</taxon>
        <taxon>Rhodococcus</taxon>
    </lineage>
</organism>
<evidence type="ECO:0000256" key="3">
    <source>
        <dbReference type="ARBA" id="ARBA00022840"/>
    </source>
</evidence>
<dbReference type="PANTHER" id="PTHR34698:SF2">
    <property type="entry name" value="5-OXOPROLINASE SUBUNIT B"/>
    <property type="match status" value="1"/>
</dbReference>
<dbReference type="GO" id="GO:0016787">
    <property type="term" value="F:hydrolase activity"/>
    <property type="evidence" value="ECO:0007669"/>
    <property type="project" value="UniProtKB-KW"/>
</dbReference>
<dbReference type="InterPro" id="IPR010016">
    <property type="entry name" value="PxpB"/>
</dbReference>
<dbReference type="AlphaFoldDB" id="A0A076ENJ4"/>
<dbReference type="EMBL" id="CP008947">
    <property type="protein sequence ID" value="AII07655.1"/>
    <property type="molecule type" value="Genomic_DNA"/>
</dbReference>
<feature type="domain" description="Carboxyltransferase" evidence="4">
    <location>
        <begin position="8"/>
        <end position="202"/>
    </location>
</feature>
<gene>
    <name evidence="5" type="ORF">EP51_24600</name>
</gene>
<dbReference type="InterPro" id="IPR029000">
    <property type="entry name" value="Cyclophilin-like_dom_sf"/>
</dbReference>
<name>A0A076ENJ4_RHOOP</name>
<dbReference type="SMART" id="SM00796">
    <property type="entry name" value="AHS1"/>
    <property type="match status" value="1"/>
</dbReference>
<dbReference type="eggNOG" id="COG2049">
    <property type="taxonomic scope" value="Bacteria"/>
</dbReference>
<protein>
    <submittedName>
        <fullName evidence="5">Allophanate hydrolase</fullName>
    </submittedName>
</protein>
<evidence type="ECO:0000313" key="6">
    <source>
        <dbReference type="Proteomes" id="UP000028488"/>
    </source>
</evidence>
<dbReference type="Pfam" id="PF02682">
    <property type="entry name" value="CT_C_D"/>
    <property type="match status" value="1"/>
</dbReference>
<dbReference type="PANTHER" id="PTHR34698">
    <property type="entry name" value="5-OXOPROLINASE SUBUNIT B"/>
    <property type="match status" value="1"/>
</dbReference>
<reference evidence="5 6" key="1">
    <citation type="submission" date="2014-07" db="EMBL/GenBank/DDBJ databases">
        <title>Genome Sequence of Rhodococcus opacus Strain R7, a Biodegrader of Mono- and Polycyclic Aromatic Hydrocarbons.</title>
        <authorList>
            <person name="Di Gennaro P."/>
            <person name="Zampolli J."/>
            <person name="Presti I."/>
            <person name="Cappelletti M."/>
            <person name="D'Ursi P."/>
            <person name="Orro A."/>
            <person name="Mezzelani A."/>
            <person name="Milanesi L."/>
        </authorList>
    </citation>
    <scope>NUCLEOTIDE SEQUENCE [LARGE SCALE GENOMIC DNA]</scope>
    <source>
        <strain evidence="5 6">R7</strain>
    </source>
</reference>
<keyword evidence="3" id="KW-0067">ATP-binding</keyword>
<accession>A0A076ENJ4</accession>
<evidence type="ECO:0000256" key="1">
    <source>
        <dbReference type="ARBA" id="ARBA00022741"/>
    </source>
</evidence>
<dbReference type="SUPFAM" id="SSF50891">
    <property type="entry name" value="Cyclophilin-like"/>
    <property type="match status" value="1"/>
</dbReference>